<name>A0A1I5AUG6_9PSEU</name>
<dbReference type="STRING" id="455193.SAMN05421805_1065"/>
<dbReference type="EMBL" id="RBXX01000002">
    <property type="protein sequence ID" value="RKT86364.1"/>
    <property type="molecule type" value="Genomic_DNA"/>
</dbReference>
<evidence type="ECO:0000313" key="5">
    <source>
        <dbReference type="Proteomes" id="UP000199398"/>
    </source>
</evidence>
<keyword evidence="6" id="KW-1185">Reference proteome</keyword>
<evidence type="ECO:0000313" key="3">
    <source>
        <dbReference type="EMBL" id="RKT86364.1"/>
    </source>
</evidence>
<reference evidence="4 5" key="1">
    <citation type="submission" date="2016-10" db="EMBL/GenBank/DDBJ databases">
        <authorList>
            <person name="de Groot N.N."/>
        </authorList>
    </citation>
    <scope>NUCLEOTIDE SEQUENCE [LARGE SCALE GENOMIC DNA]</scope>
    <source>
        <strain evidence="4 5">CPCC 201259</strain>
    </source>
</reference>
<protein>
    <submittedName>
        <fullName evidence="4">TIGR02679 family protein</fullName>
    </submittedName>
    <submittedName>
        <fullName evidence="3">Uncharacterized protein (TIGR02679 family)</fullName>
    </submittedName>
</protein>
<feature type="domain" description="Conserved hypothetical protein CHP02679 N terminus" evidence="2">
    <location>
        <begin position="57"/>
        <end position="252"/>
    </location>
</feature>
<dbReference type="Proteomes" id="UP000270697">
    <property type="component" value="Unassembled WGS sequence"/>
</dbReference>
<organism evidence="4 5">
    <name type="scientific">Saccharopolyspora antimicrobica</name>
    <dbReference type="NCBI Taxonomy" id="455193"/>
    <lineage>
        <taxon>Bacteria</taxon>
        <taxon>Bacillati</taxon>
        <taxon>Actinomycetota</taxon>
        <taxon>Actinomycetes</taxon>
        <taxon>Pseudonocardiales</taxon>
        <taxon>Pseudonocardiaceae</taxon>
        <taxon>Saccharopolyspora</taxon>
    </lineage>
</organism>
<dbReference type="Proteomes" id="UP000199398">
    <property type="component" value="Unassembled WGS sequence"/>
</dbReference>
<evidence type="ECO:0000259" key="2">
    <source>
        <dbReference type="Pfam" id="PF11796"/>
    </source>
</evidence>
<sequence>MNTDDIPTGTINQSDTAAAHTQLMNWAAKAGPAKIVAALRKHLEDGYSWGKTALPVELTEEERRQVRALLGTDWDASGRGVTPHILKTKLLKLGIDTDTAVRLLYDDELINRREQRREHRANASAERQQALTVLLDAGIHPTSAEAWMRRKRLPQAGHGQLIALTRSIAAAWQHLPHGTDTIMLSVLADAALDDPHALDRRAGRIGLDILRLADGDGHDDADYDGDGWRTAWEALGVICDPLSSRVLTLNLPLTGSAPACAITAAANQTGEPVWLTWRSLNGDFVLDHNQCGPDPRVDVYVCENPTVVAAAADTLASRCYPLICTNGVPSGAVRKLLAGLAATGAHLHIRADDDTTGQAIVAQLMATLPHASLWRYQQRPADTVNNNPEYEERVLNALLMDLANSNALGT</sequence>
<dbReference type="InterPro" id="IPR024466">
    <property type="entry name" value="CHP02679_N"/>
</dbReference>
<dbReference type="Pfam" id="PF09664">
    <property type="entry name" value="DUF2399"/>
    <property type="match status" value="1"/>
</dbReference>
<proteinExistence type="predicted"/>
<reference evidence="3 6" key="2">
    <citation type="submission" date="2018-10" db="EMBL/GenBank/DDBJ databases">
        <title>Sequencing the genomes of 1000 actinobacteria strains.</title>
        <authorList>
            <person name="Klenk H.-P."/>
        </authorList>
    </citation>
    <scope>NUCLEOTIDE SEQUENCE [LARGE SCALE GENOMIC DNA]</scope>
    <source>
        <strain evidence="3 6">DSM 45119</strain>
    </source>
</reference>
<dbReference type="AlphaFoldDB" id="A0A1I5AUG6"/>
<dbReference type="OrthoDB" id="8188786at2"/>
<evidence type="ECO:0000259" key="1">
    <source>
        <dbReference type="Pfam" id="PF09664"/>
    </source>
</evidence>
<evidence type="ECO:0000313" key="6">
    <source>
        <dbReference type="Proteomes" id="UP000270697"/>
    </source>
</evidence>
<evidence type="ECO:0000313" key="4">
    <source>
        <dbReference type="EMBL" id="SFN65859.1"/>
    </source>
</evidence>
<accession>A0A1I5AUG6</accession>
<dbReference type="Pfam" id="PF11796">
    <property type="entry name" value="DUF3323"/>
    <property type="match status" value="1"/>
</dbReference>
<dbReference type="EMBL" id="FOUP01000006">
    <property type="protein sequence ID" value="SFN65859.1"/>
    <property type="molecule type" value="Genomic_DNA"/>
</dbReference>
<dbReference type="InterPro" id="IPR024465">
    <property type="entry name" value="DUF2399"/>
</dbReference>
<gene>
    <name evidence="3" type="ORF">ATL45_4730</name>
    <name evidence="4" type="ORF">SAMN05421805_1065</name>
</gene>
<dbReference type="RefSeq" id="WP_093153555.1">
    <property type="nucleotide sequence ID" value="NZ_FOUP01000006.1"/>
</dbReference>
<feature type="domain" description="DUF2399" evidence="1">
    <location>
        <begin position="293"/>
        <end position="379"/>
    </location>
</feature>